<gene>
    <name evidence="1" type="ORF">AB3G37_13180</name>
</gene>
<evidence type="ECO:0008006" key="2">
    <source>
        <dbReference type="Google" id="ProtNLM"/>
    </source>
</evidence>
<name>A0AB39VJ42_9GAMM</name>
<reference evidence="1" key="1">
    <citation type="submission" date="2024-07" db="EMBL/GenBank/DDBJ databases">
        <authorList>
            <person name="Biller S.J."/>
        </authorList>
    </citation>
    <scope>NUCLEOTIDE SEQUENCE</scope>
    <source>
        <strain evidence="1">WC2420</strain>
    </source>
</reference>
<dbReference type="EMBL" id="CP165628">
    <property type="protein sequence ID" value="XDU70543.1"/>
    <property type="molecule type" value="Genomic_DNA"/>
</dbReference>
<sequence length="247" mass="27157">MATGDSQDMLSRLKALIPPTWYGDSSPIRDAILTGCATSLAWCYSLYRYAKLQTRINTATDGWLDIAAYDFFGKNLSRSAGQSDDLFRNTIHTNLFRERGTRQSIINILEDLTGKSPDIFEPSRPQDTGAYASPTLAYGLAGGYGSILIPYQAFVTAYRPEGTGIPYVAGYNAASSGYSDASRGEYASQDMIGGLITDAQIYEAIASVKMEGTLVWVKILSHRTDGYPRLGIDFTLDESLLLEYSQW</sequence>
<accession>A0AB39VJ42</accession>
<organism evidence="1">
    <name type="scientific">Rouxiella sp. WC2420</name>
    <dbReference type="NCBI Taxonomy" id="3234145"/>
    <lineage>
        <taxon>Bacteria</taxon>
        <taxon>Pseudomonadati</taxon>
        <taxon>Pseudomonadota</taxon>
        <taxon>Gammaproteobacteria</taxon>
        <taxon>Enterobacterales</taxon>
        <taxon>Yersiniaceae</taxon>
        <taxon>Rouxiella</taxon>
    </lineage>
</organism>
<evidence type="ECO:0000313" key="1">
    <source>
        <dbReference type="EMBL" id="XDU70543.1"/>
    </source>
</evidence>
<proteinExistence type="predicted"/>
<dbReference type="AlphaFoldDB" id="A0AB39VJ42"/>
<protein>
    <recommendedName>
        <fullName evidence="2">DUF2612 domain-containing protein</fullName>
    </recommendedName>
</protein>
<dbReference type="RefSeq" id="WP_369788058.1">
    <property type="nucleotide sequence ID" value="NZ_CP165628.1"/>
</dbReference>